<dbReference type="EMBL" id="MZXV01000075">
    <property type="protein sequence ID" value="PZV34390.1"/>
    <property type="molecule type" value="Genomic_DNA"/>
</dbReference>
<name>A0A2W7BU45_9HYPH</name>
<dbReference type="OrthoDB" id="8083970at2"/>
<gene>
    <name evidence="1" type="ORF">B5V02_33165</name>
</gene>
<protein>
    <submittedName>
        <fullName evidence="1">Uncharacterized protein</fullName>
    </submittedName>
</protein>
<organism evidence="1 2">
    <name type="scientific">Mesorhizobium kowhaii</name>
    <dbReference type="NCBI Taxonomy" id="1300272"/>
    <lineage>
        <taxon>Bacteria</taxon>
        <taxon>Pseudomonadati</taxon>
        <taxon>Pseudomonadota</taxon>
        <taxon>Alphaproteobacteria</taxon>
        <taxon>Hyphomicrobiales</taxon>
        <taxon>Phyllobacteriaceae</taxon>
        <taxon>Mesorhizobium</taxon>
    </lineage>
</organism>
<sequence>MAGKNWTFQSLIDSKMTVTASCQNSACYHSHKLDLTKLRDRFGPDAPAMEWDIRPRLRCNKCNGNDVSLTYTPDTSPTYGKTKGS</sequence>
<dbReference type="Proteomes" id="UP000248616">
    <property type="component" value="Unassembled WGS sequence"/>
</dbReference>
<proteinExistence type="predicted"/>
<evidence type="ECO:0000313" key="1">
    <source>
        <dbReference type="EMBL" id="PZV34390.1"/>
    </source>
</evidence>
<dbReference type="RefSeq" id="WP_111548244.1">
    <property type="nucleotide sequence ID" value="NZ_MZXV01000075.1"/>
</dbReference>
<dbReference type="AlphaFoldDB" id="A0A2W7BU45"/>
<keyword evidence="2" id="KW-1185">Reference proteome</keyword>
<comment type="caution">
    <text evidence="1">The sequence shown here is derived from an EMBL/GenBank/DDBJ whole genome shotgun (WGS) entry which is preliminary data.</text>
</comment>
<accession>A0A2W7BU45</accession>
<evidence type="ECO:0000313" key="2">
    <source>
        <dbReference type="Proteomes" id="UP000248616"/>
    </source>
</evidence>
<reference evidence="2" key="1">
    <citation type="submission" date="2017-03" db="EMBL/GenBank/DDBJ databases">
        <authorList>
            <person name="Safronova V.I."/>
            <person name="Sazanova A.L."/>
            <person name="Chirak E.R."/>
        </authorList>
    </citation>
    <scope>NUCLEOTIDE SEQUENCE [LARGE SCALE GENOMIC DNA]</scope>
    <source>
        <strain evidence="2">Ach-343</strain>
    </source>
</reference>